<evidence type="ECO:0000256" key="2">
    <source>
        <dbReference type="ARBA" id="ARBA00022490"/>
    </source>
</evidence>
<dbReference type="InterPro" id="IPR055166">
    <property type="entry name" value="Transc_reg_Sar_Rot_HTH"/>
</dbReference>
<dbReference type="SUPFAM" id="SSF46785">
    <property type="entry name" value="Winged helix' DNA-binding domain"/>
    <property type="match status" value="1"/>
</dbReference>
<evidence type="ECO:0000313" key="7">
    <source>
        <dbReference type="EMBL" id="MBB3110664.1"/>
    </source>
</evidence>
<feature type="domain" description="HTH marR-type" evidence="6">
    <location>
        <begin position="12"/>
        <end position="142"/>
    </location>
</feature>
<name>A0A7W5AY70_9BACL</name>
<dbReference type="GO" id="GO:0005737">
    <property type="term" value="C:cytoplasm"/>
    <property type="evidence" value="ECO:0007669"/>
    <property type="project" value="UniProtKB-SubCell"/>
</dbReference>
<protein>
    <submittedName>
        <fullName evidence="7">DNA-binding MarR family transcriptional regulator</fullName>
    </submittedName>
</protein>
<dbReference type="PROSITE" id="PS50995">
    <property type="entry name" value="HTH_MARR_2"/>
    <property type="match status" value="1"/>
</dbReference>
<dbReference type="SMART" id="SM00347">
    <property type="entry name" value="HTH_MARR"/>
    <property type="match status" value="1"/>
</dbReference>
<keyword evidence="2" id="KW-0963">Cytoplasm</keyword>
<reference evidence="7 8" key="1">
    <citation type="submission" date="2020-08" db="EMBL/GenBank/DDBJ databases">
        <title>Genomic Encyclopedia of Type Strains, Phase III (KMG-III): the genomes of soil and plant-associated and newly described type strains.</title>
        <authorList>
            <person name="Whitman W."/>
        </authorList>
    </citation>
    <scope>NUCLEOTIDE SEQUENCE [LARGE SCALE GENOMIC DNA]</scope>
    <source>
        <strain evidence="7 8">CECT 5862</strain>
    </source>
</reference>
<dbReference type="InterPro" id="IPR036390">
    <property type="entry name" value="WH_DNA-bd_sf"/>
</dbReference>
<dbReference type="PANTHER" id="PTHR33164:SF5">
    <property type="entry name" value="ORGANIC HYDROPEROXIDE RESISTANCE TRANSCRIPTIONAL REGULATOR"/>
    <property type="match status" value="1"/>
</dbReference>
<evidence type="ECO:0000256" key="4">
    <source>
        <dbReference type="ARBA" id="ARBA00023125"/>
    </source>
</evidence>
<keyword evidence="4 7" id="KW-0238">DNA-binding</keyword>
<dbReference type="RefSeq" id="WP_183600566.1">
    <property type="nucleotide sequence ID" value="NZ_JACHXK010000005.1"/>
</dbReference>
<dbReference type="GO" id="GO:0006950">
    <property type="term" value="P:response to stress"/>
    <property type="evidence" value="ECO:0007669"/>
    <property type="project" value="TreeGrafter"/>
</dbReference>
<comment type="caution">
    <text evidence="7">The sequence shown here is derived from an EMBL/GenBank/DDBJ whole genome shotgun (WGS) entry which is preliminary data.</text>
</comment>
<dbReference type="AlphaFoldDB" id="A0A7W5AY70"/>
<dbReference type="Pfam" id="PF22381">
    <property type="entry name" value="Staph_reg_Sar_Rot"/>
    <property type="match status" value="1"/>
</dbReference>
<gene>
    <name evidence="7" type="ORF">FHS18_002731</name>
</gene>
<sequence>MDTNKNPMLFLDNQLCFALYASAREVTKLYRPFLDELGLTYTQYVTLLVLWEKDELPVKSLGEKLYLDSGTLTPLLKKLEAAGHVRRDRDPQDERSVIVRLTEQGHALREKVEGLPAKVFCQTDMPPEEIEKLRDQLQDLTRTINKYAACKP</sequence>
<evidence type="ECO:0000313" key="8">
    <source>
        <dbReference type="Proteomes" id="UP000570361"/>
    </source>
</evidence>
<dbReference type="GO" id="GO:0003677">
    <property type="term" value="F:DNA binding"/>
    <property type="evidence" value="ECO:0007669"/>
    <property type="project" value="UniProtKB-KW"/>
</dbReference>
<keyword evidence="3" id="KW-0805">Transcription regulation</keyword>
<evidence type="ECO:0000256" key="3">
    <source>
        <dbReference type="ARBA" id="ARBA00023015"/>
    </source>
</evidence>
<evidence type="ECO:0000259" key="6">
    <source>
        <dbReference type="PROSITE" id="PS50995"/>
    </source>
</evidence>
<dbReference type="InterPro" id="IPR039422">
    <property type="entry name" value="MarR/SlyA-like"/>
</dbReference>
<evidence type="ECO:0000256" key="5">
    <source>
        <dbReference type="ARBA" id="ARBA00023163"/>
    </source>
</evidence>
<keyword evidence="5" id="KW-0804">Transcription</keyword>
<dbReference type="InterPro" id="IPR000835">
    <property type="entry name" value="HTH_MarR-typ"/>
</dbReference>
<dbReference type="FunFam" id="1.10.10.10:FF:000163">
    <property type="entry name" value="MarR family transcriptional regulator"/>
    <property type="match status" value="1"/>
</dbReference>
<organism evidence="7 8">
    <name type="scientific">Paenibacillus phyllosphaerae</name>
    <dbReference type="NCBI Taxonomy" id="274593"/>
    <lineage>
        <taxon>Bacteria</taxon>
        <taxon>Bacillati</taxon>
        <taxon>Bacillota</taxon>
        <taxon>Bacilli</taxon>
        <taxon>Bacillales</taxon>
        <taxon>Paenibacillaceae</taxon>
        <taxon>Paenibacillus</taxon>
    </lineage>
</organism>
<dbReference type="Gene3D" id="1.10.10.10">
    <property type="entry name" value="Winged helix-like DNA-binding domain superfamily/Winged helix DNA-binding domain"/>
    <property type="match status" value="1"/>
</dbReference>
<dbReference type="PANTHER" id="PTHR33164">
    <property type="entry name" value="TRANSCRIPTIONAL REGULATOR, MARR FAMILY"/>
    <property type="match status" value="1"/>
</dbReference>
<dbReference type="PRINTS" id="PR00598">
    <property type="entry name" value="HTHMARR"/>
</dbReference>
<comment type="subcellular location">
    <subcellularLocation>
        <location evidence="1">Cytoplasm</location>
    </subcellularLocation>
</comment>
<dbReference type="GO" id="GO:0003700">
    <property type="term" value="F:DNA-binding transcription factor activity"/>
    <property type="evidence" value="ECO:0007669"/>
    <property type="project" value="InterPro"/>
</dbReference>
<dbReference type="InterPro" id="IPR036388">
    <property type="entry name" value="WH-like_DNA-bd_sf"/>
</dbReference>
<dbReference type="Proteomes" id="UP000570361">
    <property type="component" value="Unassembled WGS sequence"/>
</dbReference>
<proteinExistence type="predicted"/>
<accession>A0A7W5AY70</accession>
<keyword evidence="8" id="KW-1185">Reference proteome</keyword>
<dbReference type="EMBL" id="JACHXK010000005">
    <property type="protein sequence ID" value="MBB3110664.1"/>
    <property type="molecule type" value="Genomic_DNA"/>
</dbReference>
<evidence type="ECO:0000256" key="1">
    <source>
        <dbReference type="ARBA" id="ARBA00004496"/>
    </source>
</evidence>